<dbReference type="SFLD" id="SFLDS00003">
    <property type="entry name" value="Haloacid_Dehalogenase"/>
    <property type="match status" value="1"/>
</dbReference>
<dbReference type="InterPro" id="IPR023198">
    <property type="entry name" value="PGP-like_dom2"/>
</dbReference>
<sequence length="218" mass="23611">MTFAAVIFDLDGTLIDTETLSMNSSRIAFEAHGLPVTDRLLHSLIGKDKVAGSSILRAEFGDIDLPALFETWVEVAREHFETEIPLKPGVEELLTWLAERDLPRAICTSSSQAETDQKLRITGLGRWIKTVVTVDCITNAKPHPEPYLEAARRLRASPETCLAFEDSETGAQAAFAAGMHVIQVPDIIPASGKFAHIVADSLLLGAHQAGLLPAPCES</sequence>
<dbReference type="SUPFAM" id="SSF56784">
    <property type="entry name" value="HAD-like"/>
    <property type="match status" value="1"/>
</dbReference>
<evidence type="ECO:0000313" key="1">
    <source>
        <dbReference type="EMBL" id="SMC80880.1"/>
    </source>
</evidence>
<reference evidence="1 2" key="1">
    <citation type="submission" date="2017-04" db="EMBL/GenBank/DDBJ databases">
        <authorList>
            <person name="Afonso C.L."/>
            <person name="Miller P.J."/>
            <person name="Scott M.A."/>
            <person name="Spackman E."/>
            <person name="Goraichik I."/>
            <person name="Dimitrov K.M."/>
            <person name="Suarez D.L."/>
            <person name="Swayne D.E."/>
        </authorList>
    </citation>
    <scope>NUCLEOTIDE SEQUENCE [LARGE SCALE GENOMIC DNA]</scope>
    <source>
        <strain evidence="1 2">CGMCC 1.12644</strain>
    </source>
</reference>
<dbReference type="EMBL" id="FWYD01000006">
    <property type="protein sequence ID" value="SMC80880.1"/>
    <property type="molecule type" value="Genomic_DNA"/>
</dbReference>
<dbReference type="PANTHER" id="PTHR18901">
    <property type="entry name" value="2-DEOXYGLUCOSE-6-PHOSPHATE PHOSPHATASE 2"/>
    <property type="match status" value="1"/>
</dbReference>
<dbReference type="NCBIfam" id="TIGR01509">
    <property type="entry name" value="HAD-SF-IA-v3"/>
    <property type="match status" value="1"/>
</dbReference>
<name>A0A1W2C6W7_9RHOB</name>
<dbReference type="STRING" id="1387277.SAMN06295998_10683"/>
<protein>
    <submittedName>
        <fullName evidence="1">Haloacid dehalogenase superfamily, subfamily IA, variant 3 with third motif having DD or ED</fullName>
    </submittedName>
</protein>
<dbReference type="InterPro" id="IPR023214">
    <property type="entry name" value="HAD_sf"/>
</dbReference>
<dbReference type="RefSeq" id="WP_179141466.1">
    <property type="nucleotide sequence ID" value="NZ_FWYD01000006.1"/>
</dbReference>
<dbReference type="CDD" id="cd07505">
    <property type="entry name" value="HAD_BPGM-like"/>
    <property type="match status" value="1"/>
</dbReference>
<keyword evidence="2" id="KW-1185">Reference proteome</keyword>
<dbReference type="Gene3D" id="1.10.150.240">
    <property type="entry name" value="Putative phosphatase, domain 2"/>
    <property type="match status" value="1"/>
</dbReference>
<accession>A0A1W2C6W7</accession>
<dbReference type="Pfam" id="PF13419">
    <property type="entry name" value="HAD_2"/>
    <property type="match status" value="1"/>
</dbReference>
<evidence type="ECO:0000313" key="2">
    <source>
        <dbReference type="Proteomes" id="UP000192330"/>
    </source>
</evidence>
<dbReference type="AlphaFoldDB" id="A0A1W2C6W7"/>
<dbReference type="Gene3D" id="3.40.50.1000">
    <property type="entry name" value="HAD superfamily/HAD-like"/>
    <property type="match status" value="1"/>
</dbReference>
<dbReference type="SFLD" id="SFLDG01135">
    <property type="entry name" value="C1.5.6:_HAD__Beta-PGM__Phospha"/>
    <property type="match status" value="1"/>
</dbReference>
<gene>
    <name evidence="1" type="ORF">SAMN06295998_10683</name>
</gene>
<dbReference type="InterPro" id="IPR036412">
    <property type="entry name" value="HAD-like_sf"/>
</dbReference>
<dbReference type="PANTHER" id="PTHR18901:SF38">
    <property type="entry name" value="PSEUDOURIDINE-5'-PHOSPHATASE"/>
    <property type="match status" value="1"/>
</dbReference>
<dbReference type="InterPro" id="IPR041492">
    <property type="entry name" value="HAD_2"/>
</dbReference>
<dbReference type="Proteomes" id="UP000192330">
    <property type="component" value="Unassembled WGS sequence"/>
</dbReference>
<organism evidence="1 2">
    <name type="scientific">Primorskyibacter flagellatus</name>
    <dbReference type="NCBI Taxonomy" id="1387277"/>
    <lineage>
        <taxon>Bacteria</taxon>
        <taxon>Pseudomonadati</taxon>
        <taxon>Pseudomonadota</taxon>
        <taxon>Alphaproteobacteria</taxon>
        <taxon>Rhodobacterales</taxon>
        <taxon>Roseobacteraceae</taxon>
        <taxon>Primorskyibacter</taxon>
    </lineage>
</organism>
<dbReference type="SFLD" id="SFLDG01129">
    <property type="entry name" value="C1.5:_HAD__Beta-PGM__Phosphata"/>
    <property type="match status" value="1"/>
</dbReference>
<proteinExistence type="predicted"/>
<dbReference type="InterPro" id="IPR006439">
    <property type="entry name" value="HAD-SF_hydro_IA"/>
</dbReference>